<dbReference type="GO" id="GO:0005886">
    <property type="term" value="C:plasma membrane"/>
    <property type="evidence" value="ECO:0007669"/>
    <property type="project" value="TreeGrafter"/>
</dbReference>
<comment type="subcellular location">
    <subcellularLocation>
        <location evidence="1">Membrane</location>
        <topology evidence="1">Multi-pass membrane protein</topology>
    </subcellularLocation>
</comment>
<keyword evidence="12" id="KW-1185">Reference proteome</keyword>
<evidence type="ECO:0000256" key="1">
    <source>
        <dbReference type="ARBA" id="ARBA00004141"/>
    </source>
</evidence>
<evidence type="ECO:0000256" key="10">
    <source>
        <dbReference type="SAM" id="Phobius"/>
    </source>
</evidence>
<evidence type="ECO:0000256" key="2">
    <source>
        <dbReference type="ARBA" id="ARBA00005441"/>
    </source>
</evidence>
<evidence type="ECO:0000259" key="11">
    <source>
        <dbReference type="PROSITE" id="PS50105"/>
    </source>
</evidence>
<dbReference type="InterPro" id="IPR045221">
    <property type="entry name" value="Sphingomyelin_synth-like"/>
</dbReference>
<evidence type="ECO:0000256" key="6">
    <source>
        <dbReference type="ARBA" id="ARBA00022989"/>
    </source>
</evidence>
<dbReference type="GO" id="GO:0000139">
    <property type="term" value="C:Golgi membrane"/>
    <property type="evidence" value="ECO:0007669"/>
    <property type="project" value="TreeGrafter"/>
</dbReference>
<dbReference type="GO" id="GO:0033188">
    <property type="term" value="F:sphingomyelin synthase activity"/>
    <property type="evidence" value="ECO:0007669"/>
    <property type="project" value="TreeGrafter"/>
</dbReference>
<dbReference type="GO" id="GO:0005789">
    <property type="term" value="C:endoplasmic reticulum membrane"/>
    <property type="evidence" value="ECO:0007669"/>
    <property type="project" value="TreeGrafter"/>
</dbReference>
<dbReference type="PROSITE" id="PS50105">
    <property type="entry name" value="SAM_DOMAIN"/>
    <property type="match status" value="1"/>
</dbReference>
<dbReference type="Pfam" id="PF14360">
    <property type="entry name" value="PAP2_C"/>
    <property type="match status" value="1"/>
</dbReference>
<feature type="transmembrane region" description="Helical" evidence="10">
    <location>
        <begin position="402"/>
        <end position="422"/>
    </location>
</feature>
<dbReference type="Pfam" id="PF00536">
    <property type="entry name" value="SAM_1"/>
    <property type="match status" value="1"/>
</dbReference>
<dbReference type="InterPro" id="IPR001660">
    <property type="entry name" value="SAM"/>
</dbReference>
<keyword evidence="6 10" id="KW-1133">Transmembrane helix</keyword>
<evidence type="ECO:0000256" key="5">
    <source>
        <dbReference type="ARBA" id="ARBA00022919"/>
    </source>
</evidence>
<feature type="transmembrane region" description="Helical" evidence="10">
    <location>
        <begin position="234"/>
        <end position="255"/>
    </location>
</feature>
<dbReference type="STRING" id="451379.A0A0N5B0B0"/>
<comment type="similarity">
    <text evidence="2">Belongs to the sphingomyelin synthase family.</text>
</comment>
<dbReference type="AlphaFoldDB" id="A0A0N5B0B0"/>
<evidence type="ECO:0000256" key="8">
    <source>
        <dbReference type="ARBA" id="ARBA00023136"/>
    </source>
</evidence>
<dbReference type="Proteomes" id="UP000046393">
    <property type="component" value="Unplaced"/>
</dbReference>
<keyword evidence="7" id="KW-0443">Lipid metabolism</keyword>
<feature type="region of interest" description="Disordered" evidence="9">
    <location>
        <begin position="1"/>
        <end position="23"/>
    </location>
</feature>
<dbReference type="GO" id="GO:0047493">
    <property type="term" value="F:ceramide cholinephosphotransferase activity"/>
    <property type="evidence" value="ECO:0007669"/>
    <property type="project" value="TreeGrafter"/>
</dbReference>
<evidence type="ECO:0000256" key="4">
    <source>
        <dbReference type="ARBA" id="ARBA00022692"/>
    </source>
</evidence>
<evidence type="ECO:0000256" key="9">
    <source>
        <dbReference type="SAM" id="MobiDB-lite"/>
    </source>
</evidence>
<feature type="compositionally biased region" description="Low complexity" evidence="9">
    <location>
        <begin position="534"/>
        <end position="545"/>
    </location>
</feature>
<evidence type="ECO:0000313" key="13">
    <source>
        <dbReference type="WBParaSite" id="SMUV_0001071101-mRNA-1"/>
    </source>
</evidence>
<keyword evidence="5" id="KW-0746">Sphingolipid metabolism</keyword>
<accession>A0A0N5B0B0</accession>
<sequence>MLLDASVQSEIHPQHKKANEKPDIYKVDNGNSYEFQQKPVKFWSYTDVADWLSFNGFDRYSHLIAFEHKIDGETLLTLSERDLREKPLEILCLGDIKRLSSVLSTLHELNRPPQHVLFIHCVPSTSSINETVFVKPQCDSHIQESQNSNKPMKSDSQRDEDMLVCVEVDDGVVPIANADSKILADTSMNANRVLNEILSKDGEGEVRRLHLLSREEIIRQVESPDTKGKSLFKLVVAFLYCSISLLITAFTMVVVHDRVPDMKTYPPLPDIVLDNLPFIPWAFEACEIIAVCLSTIWFTILFFHKHRVVIMRRMFSLTGTVFFLRCVTMIITSLSVPGAHLECRAKTYGNLSAKLWHAYNIWAKLGMSIRGVRTCGDYMFSGHTTAITLLNHLITEYTPDTWHLLHTTTWVLNLFGIFFILAGHEHYSIDVFIAFYISSRMFLYYHAYAYNHYNLTSHDERMRLWFPLGWFFEAGGHGRVANEFEFPFSLPDFSPKKCSKNFNLKVEEPDLEKRRRVPSLSLDRKSGVAESHTSNSNSSDNNNNNKALKKRRKR</sequence>
<dbReference type="InterPro" id="IPR025749">
    <property type="entry name" value="Sphingomyelin_synth-like_dom"/>
</dbReference>
<dbReference type="InterPro" id="IPR013761">
    <property type="entry name" value="SAM/pointed_sf"/>
</dbReference>
<feature type="transmembrane region" description="Helical" evidence="10">
    <location>
        <begin position="278"/>
        <end position="303"/>
    </location>
</feature>
<keyword evidence="3" id="KW-0808">Transferase</keyword>
<dbReference type="WBParaSite" id="SMUV_0001071101-mRNA-1">
    <property type="protein sequence ID" value="SMUV_0001071101-mRNA-1"/>
    <property type="gene ID" value="SMUV_0001071101"/>
</dbReference>
<feature type="region of interest" description="Disordered" evidence="9">
    <location>
        <begin position="513"/>
        <end position="554"/>
    </location>
</feature>
<protein>
    <submittedName>
        <fullName evidence="13">SAM domain-containing protein</fullName>
    </submittedName>
</protein>
<organism evidence="12 13">
    <name type="scientific">Syphacia muris</name>
    <dbReference type="NCBI Taxonomy" id="451379"/>
    <lineage>
        <taxon>Eukaryota</taxon>
        <taxon>Metazoa</taxon>
        <taxon>Ecdysozoa</taxon>
        <taxon>Nematoda</taxon>
        <taxon>Chromadorea</taxon>
        <taxon>Rhabditida</taxon>
        <taxon>Spirurina</taxon>
        <taxon>Oxyuridomorpha</taxon>
        <taxon>Oxyuroidea</taxon>
        <taxon>Oxyuridae</taxon>
        <taxon>Syphacia</taxon>
    </lineage>
</organism>
<dbReference type="GO" id="GO:0046513">
    <property type="term" value="P:ceramide biosynthetic process"/>
    <property type="evidence" value="ECO:0007669"/>
    <property type="project" value="TreeGrafter"/>
</dbReference>
<dbReference type="PANTHER" id="PTHR21290">
    <property type="entry name" value="SPHINGOMYELIN SYNTHETASE"/>
    <property type="match status" value="1"/>
</dbReference>
<dbReference type="SMART" id="SM00454">
    <property type="entry name" value="SAM"/>
    <property type="match status" value="1"/>
</dbReference>
<name>A0A0N5B0B0_9BILA</name>
<dbReference type="PANTHER" id="PTHR21290:SF25">
    <property type="entry name" value="SPHINGOMYELIN SYNTHASE-RELATED PROTEIN 1"/>
    <property type="match status" value="1"/>
</dbReference>
<keyword evidence="8 10" id="KW-0472">Membrane</keyword>
<evidence type="ECO:0000256" key="7">
    <source>
        <dbReference type="ARBA" id="ARBA00023098"/>
    </source>
</evidence>
<feature type="compositionally biased region" description="Polar residues" evidence="9">
    <location>
        <begin position="1"/>
        <end position="11"/>
    </location>
</feature>
<reference evidence="13" key="1">
    <citation type="submission" date="2016-04" db="UniProtKB">
        <authorList>
            <consortium name="WormBaseParasite"/>
        </authorList>
    </citation>
    <scope>IDENTIFICATION</scope>
</reference>
<evidence type="ECO:0000313" key="12">
    <source>
        <dbReference type="Proteomes" id="UP000046393"/>
    </source>
</evidence>
<feature type="transmembrane region" description="Helical" evidence="10">
    <location>
        <begin position="429"/>
        <end position="448"/>
    </location>
</feature>
<keyword evidence="4 10" id="KW-0812">Transmembrane</keyword>
<evidence type="ECO:0000256" key="3">
    <source>
        <dbReference type="ARBA" id="ARBA00022679"/>
    </source>
</evidence>
<dbReference type="SUPFAM" id="SSF47769">
    <property type="entry name" value="SAM/Pointed domain"/>
    <property type="match status" value="1"/>
</dbReference>
<dbReference type="Gene3D" id="1.10.150.50">
    <property type="entry name" value="Transcription Factor, Ets-1"/>
    <property type="match status" value="1"/>
</dbReference>
<proteinExistence type="inferred from homology"/>
<feature type="domain" description="SAM" evidence="11">
    <location>
        <begin position="43"/>
        <end position="109"/>
    </location>
</feature>